<dbReference type="RefSeq" id="XP_044655861.1">
    <property type="nucleotide sequence ID" value="XM_044799926.1"/>
</dbReference>
<evidence type="ECO:0000313" key="2">
    <source>
        <dbReference type="Proteomes" id="UP000825890"/>
    </source>
</evidence>
<comment type="caution">
    <text evidence="1">The sequence shown here is derived from an EMBL/GenBank/DDBJ whole genome shotgun (WGS) entry which is preliminary data.</text>
</comment>
<evidence type="ECO:0008006" key="3">
    <source>
        <dbReference type="Google" id="ProtNLM"/>
    </source>
</evidence>
<dbReference type="OrthoDB" id="3637419at2759"/>
<accession>A0A9P3CED2</accession>
<gene>
    <name evidence="1" type="ORF">CKM354_000468000</name>
</gene>
<dbReference type="InterPro" id="IPR032675">
    <property type="entry name" value="LRR_dom_sf"/>
</dbReference>
<sequence>MFSRLPDELNEQILSYIDLGNKATLGSISLTNRLGQRLATPLFYSLVDVVGDEFDADNDRDIVRLGRLCQTLVEDPPRCAYVKAIRVASTRDDKNFRIVDYLKFNISKSEQSLTGLPNDVRQSISTYLHSARTSGEPLPRSTLGGLLLAMCHQARVLQLEGDPNMIGESLLRTILTQMSTQPAVLAIEDVKLSCGAGQTISVPGLVPFLQLPSMRKLNLYNFVLHPQSIAPGLTANLRSSLQHLTLTYCTFDFLDFAPVLARCSSLRLLWIEWHNREDNFWRMDWPALGATLRRLGGLESLRLEHRHDMSLTVASREANGLVPPGMEGHPILPMGSIKSLERLREVTVPSVALFGSAGFRPDLSGPLENAQVEVLSTLLPPSLRELTLLYEDIYLAGTIRLLPLDPMIARLDDFVLYNCQKDRWITKDGVEGFVPVAVPDLTGTAPRSLLNNIPLLIESLRDSLGLLPPAMRSAVIDQWHREAGEELPLGECMIMRAALQEVRSIFRL</sequence>
<evidence type="ECO:0000313" key="1">
    <source>
        <dbReference type="EMBL" id="GIZ41374.1"/>
    </source>
</evidence>
<protein>
    <recommendedName>
        <fullName evidence="3">F-box domain-containing protein</fullName>
    </recommendedName>
</protein>
<dbReference type="SUPFAM" id="SSF52047">
    <property type="entry name" value="RNI-like"/>
    <property type="match status" value="1"/>
</dbReference>
<keyword evidence="2" id="KW-1185">Reference proteome</keyword>
<dbReference type="Gene3D" id="3.80.10.10">
    <property type="entry name" value="Ribonuclease Inhibitor"/>
    <property type="match status" value="1"/>
</dbReference>
<organism evidence="1 2">
    <name type="scientific">Cercospora kikuchii</name>
    <dbReference type="NCBI Taxonomy" id="84275"/>
    <lineage>
        <taxon>Eukaryota</taxon>
        <taxon>Fungi</taxon>
        <taxon>Dikarya</taxon>
        <taxon>Ascomycota</taxon>
        <taxon>Pezizomycotina</taxon>
        <taxon>Dothideomycetes</taxon>
        <taxon>Dothideomycetidae</taxon>
        <taxon>Mycosphaerellales</taxon>
        <taxon>Mycosphaerellaceae</taxon>
        <taxon>Cercospora</taxon>
    </lineage>
</organism>
<dbReference type="AlphaFoldDB" id="A0A9P3CED2"/>
<reference evidence="1 2" key="1">
    <citation type="submission" date="2021-01" db="EMBL/GenBank/DDBJ databases">
        <title>Cercospora kikuchii MAFF 305040 whole genome shotgun sequence.</title>
        <authorList>
            <person name="Kashiwa T."/>
            <person name="Suzuki T."/>
        </authorList>
    </citation>
    <scope>NUCLEOTIDE SEQUENCE [LARGE SCALE GENOMIC DNA]</scope>
    <source>
        <strain evidence="1 2">MAFF 305040</strain>
    </source>
</reference>
<dbReference type="GeneID" id="68290255"/>
<dbReference type="Proteomes" id="UP000825890">
    <property type="component" value="Unassembled WGS sequence"/>
</dbReference>
<proteinExistence type="predicted"/>
<dbReference type="EMBL" id="BOLY01000003">
    <property type="protein sequence ID" value="GIZ41374.1"/>
    <property type="molecule type" value="Genomic_DNA"/>
</dbReference>
<name>A0A9P3CED2_9PEZI</name>